<dbReference type="Pfam" id="PF26490">
    <property type="entry name" value="DUF8159"/>
    <property type="match status" value="1"/>
</dbReference>
<dbReference type="AlphaFoldDB" id="M0C0W5"/>
<dbReference type="PATRIC" id="fig|1227488.3.peg.2910"/>
<dbReference type="InterPro" id="IPR058473">
    <property type="entry name" value="DUF8159"/>
</dbReference>
<evidence type="ECO:0000256" key="1">
    <source>
        <dbReference type="SAM" id="MobiDB-lite"/>
    </source>
</evidence>
<protein>
    <recommendedName>
        <fullName evidence="2">DUF8159 domain-containing protein</fullName>
    </recommendedName>
</protein>
<feature type="region of interest" description="Disordered" evidence="1">
    <location>
        <begin position="32"/>
        <end position="55"/>
    </location>
</feature>
<feature type="domain" description="DUF8159" evidence="2">
    <location>
        <begin position="1"/>
        <end position="143"/>
    </location>
</feature>
<dbReference type="OrthoDB" id="290983at2157"/>
<evidence type="ECO:0000313" key="3">
    <source>
        <dbReference type="EMBL" id="ELZ16855.1"/>
    </source>
</evidence>
<evidence type="ECO:0000259" key="2">
    <source>
        <dbReference type="Pfam" id="PF26490"/>
    </source>
</evidence>
<reference evidence="3 4" key="1">
    <citation type="journal article" date="2014" name="PLoS Genet.">
        <title>Phylogenetically driven sequencing of extremely halophilic archaea reveals strategies for static and dynamic osmo-response.</title>
        <authorList>
            <person name="Becker E.A."/>
            <person name="Seitzer P.M."/>
            <person name="Tritt A."/>
            <person name="Larsen D."/>
            <person name="Krusor M."/>
            <person name="Yao A.I."/>
            <person name="Wu D."/>
            <person name="Madern D."/>
            <person name="Eisen J.A."/>
            <person name="Darling A.E."/>
            <person name="Facciotti M.T."/>
        </authorList>
    </citation>
    <scope>NUCLEOTIDE SEQUENCE [LARGE SCALE GENOMIC DNA]</scope>
    <source>
        <strain evidence="3 4">JCM 13891</strain>
    </source>
</reference>
<dbReference type="eggNOG" id="arCOG06310">
    <property type="taxonomic scope" value="Archaea"/>
</dbReference>
<keyword evidence="4" id="KW-1185">Reference proteome</keyword>
<comment type="caution">
    <text evidence="3">The sequence shown here is derived from an EMBL/GenBank/DDBJ whole genome shotgun (WGS) entry which is preliminary data.</text>
</comment>
<sequence>MTDDYPIPVTLENRLMGQGIYITSCELQLPDDERDGLDSAADDVTDGETAAAAPDGAGIVLEYETVSETPAVDSNEVGTVVRTVLDIAAEREWSPGRLEATSLTTDGDVRGRWHVEREWFDGLGIELDDLEFSQRVLETRRQVTGTE</sequence>
<dbReference type="Proteomes" id="UP000011657">
    <property type="component" value="Unassembled WGS sequence"/>
</dbReference>
<evidence type="ECO:0000313" key="4">
    <source>
        <dbReference type="Proteomes" id="UP000011657"/>
    </source>
</evidence>
<accession>M0C0W5</accession>
<dbReference type="RefSeq" id="WP_008895206.1">
    <property type="nucleotide sequence ID" value="NZ_AOIS01000047.1"/>
</dbReference>
<feature type="compositionally biased region" description="Acidic residues" evidence="1">
    <location>
        <begin position="32"/>
        <end position="46"/>
    </location>
</feature>
<dbReference type="STRING" id="1227488.C477_14628"/>
<gene>
    <name evidence="3" type="ORF">C477_14628</name>
</gene>
<name>M0C0W5_9EURY</name>
<organism evidence="3 4">
    <name type="scientific">Haloterrigena salina JCM 13891</name>
    <dbReference type="NCBI Taxonomy" id="1227488"/>
    <lineage>
        <taxon>Archaea</taxon>
        <taxon>Methanobacteriati</taxon>
        <taxon>Methanobacteriota</taxon>
        <taxon>Stenosarchaea group</taxon>
        <taxon>Halobacteria</taxon>
        <taxon>Halobacteriales</taxon>
        <taxon>Natrialbaceae</taxon>
        <taxon>Haloterrigena</taxon>
    </lineage>
</organism>
<dbReference type="EMBL" id="AOIS01000047">
    <property type="protein sequence ID" value="ELZ16855.1"/>
    <property type="molecule type" value="Genomic_DNA"/>
</dbReference>
<proteinExistence type="predicted"/>